<accession>A0A2P2QXU7</accession>
<proteinExistence type="predicted"/>
<protein>
    <submittedName>
        <fullName evidence="1">Uncharacterized protein</fullName>
    </submittedName>
</protein>
<reference evidence="1" key="1">
    <citation type="submission" date="2018-02" db="EMBL/GenBank/DDBJ databases">
        <title>Rhizophora mucronata_Transcriptome.</title>
        <authorList>
            <person name="Meera S.P."/>
            <person name="Sreeshan A."/>
            <person name="Augustine A."/>
        </authorList>
    </citation>
    <scope>NUCLEOTIDE SEQUENCE</scope>
    <source>
        <tissue evidence="1">Leaf</tissue>
    </source>
</reference>
<dbReference type="EMBL" id="GGEC01091329">
    <property type="protein sequence ID" value="MBX71813.1"/>
    <property type="molecule type" value="Transcribed_RNA"/>
</dbReference>
<dbReference type="AlphaFoldDB" id="A0A2P2QXU7"/>
<sequence length="50" mass="5976">MVNIEISWLMHKNNDNLRNYMTIIPEKIDVTSVINNNAKRPDSMKRFELK</sequence>
<name>A0A2P2QXU7_RHIMU</name>
<evidence type="ECO:0000313" key="1">
    <source>
        <dbReference type="EMBL" id="MBX71813.1"/>
    </source>
</evidence>
<organism evidence="1">
    <name type="scientific">Rhizophora mucronata</name>
    <name type="common">Asiatic mangrove</name>
    <dbReference type="NCBI Taxonomy" id="61149"/>
    <lineage>
        <taxon>Eukaryota</taxon>
        <taxon>Viridiplantae</taxon>
        <taxon>Streptophyta</taxon>
        <taxon>Embryophyta</taxon>
        <taxon>Tracheophyta</taxon>
        <taxon>Spermatophyta</taxon>
        <taxon>Magnoliopsida</taxon>
        <taxon>eudicotyledons</taxon>
        <taxon>Gunneridae</taxon>
        <taxon>Pentapetalae</taxon>
        <taxon>rosids</taxon>
        <taxon>fabids</taxon>
        <taxon>Malpighiales</taxon>
        <taxon>Rhizophoraceae</taxon>
        <taxon>Rhizophora</taxon>
    </lineage>
</organism>